<evidence type="ECO:0000259" key="3">
    <source>
        <dbReference type="Pfam" id="PF17802"/>
    </source>
</evidence>
<sequence length="1189" mass="129842">MTKSGGFSIKKRHRKLGALIGLAALAVPFAANLGTLGDAIHAVTGPQNVYESELLNVKLKISQDKTKTTWDLEFDRSDMSVSEQTVKFKLDLEKAGLKDAEIKQDDKTLDMREGIVDAVLKSQSTHLILTAISTNEDKHDITLPVTELGLYDEKNGENKLPVDNRSVDLTMAFEKVAEIAKESSSSETVTEAVAKEEQQSEKSLRVIDGSDAGFITKGGATGPIETLDATLSTDDQVQLAVIDSDDRTTPLPGGATNGNNFQIWSSDATNTTYHKSGDANNGNTSINIYQKFDASIADIGGSVTNYGPGQAYRTKYHNQYLTSGTGNNNQAAYNIEFSSNIDPTVMQDAKFELFYDNVGYYVDTYGDVHEMGAAVTITNVISVDPSHDKMGSVRYIDLPNNIYSGVMYHGIESLDMEIRFYAVDSSTRKFTSLLDLTDSDSLFTFNSLNNFGAGSSTTWNDTSANSPHWNVNQTGISTSIWAETVSPLNKLGGTINQTVWEDGQVVGPGGAEEGSAMVRDDVNKKWYSTAHGNYDWETTTTVQGNWEDNIDDTDTFPMGSVAYTTSGTAQSFRMFTGTGNTWQTLTCANNKPMQLNAPRKLVTRDNIGSGDTQTAYQKANQEMVEGDTAAASLISQTRKDFTDKWTGDYDTSFYQQRENAVTAALTPAAMGELKEGYGDLYNKNLAITSTSLIGGDPYFTFDYWIMQPTYDTGTYSLVKPQTLEISDTLDLGVTLEDVDLTASVNSTKSLVVYNTDGGTFDPKTDYKVSITPDPADTTKQKIVVEFTPAGLAAAKFNGGNIAIDLDVKVSAYVTDADDQKHDFDNVANVMTKLTNPGGINTNVVPVHITPKPQASLQITKMDNKGNKLQNAMFTLEQIGVPSAWDDETWTSWADITAKPMNLTHADGSSAFTWTDLKVGKYRLEETTTPGGYVGLTQPVVFYVTGQLGSNNEDIIQAIKGDDAYSQAIIDELVLEYPLDEDGNPDETGTPSWVGPVVNNQELVNFELYKVDADEDALDGAAFSYAEYDVKTHEVTTNWTAMKDNGNGYFTLYPDGDENPVYLDYNKVYAVDETKAPSGYAMPGYFYFRVVPQAQYGTYTSVPDKTYFDADRAVSLLQVDASGNPIKWLPVNEDTEDTPVFTGSFNVQNDAKSIFPRVGGTGIQAYIGAGVIIMLIAGGAAWYIKRRQNQ</sequence>
<keyword evidence="2" id="KW-0732">Signal</keyword>
<keyword evidence="1" id="KW-0812">Transmembrane</keyword>
<reference evidence="4" key="1">
    <citation type="submission" date="2020-08" db="EMBL/GenBank/DDBJ databases">
        <title>Complete genome sequence of Weissella confusa strain FS54 provides insights into metabolic potential.</title>
        <authorList>
            <person name="Fhoula I."/>
            <person name="Najjari A."/>
            <person name="Lekired A."/>
            <person name="Bessrour-Aouam N."/>
            <person name="Jaballah S."/>
            <person name="Klibi N."/>
            <person name="Ouzari H.-I."/>
        </authorList>
    </citation>
    <scope>NUCLEOTIDE SEQUENCE</scope>
    <source>
        <strain evidence="4">FS54</strain>
    </source>
</reference>
<dbReference type="Proteomes" id="UP000650485">
    <property type="component" value="Unassembled WGS sequence"/>
</dbReference>
<evidence type="ECO:0000256" key="2">
    <source>
        <dbReference type="SAM" id="SignalP"/>
    </source>
</evidence>
<dbReference type="AlphaFoldDB" id="A0A923NHP6"/>
<dbReference type="Pfam" id="PF17802">
    <property type="entry name" value="SpaA"/>
    <property type="match status" value="2"/>
</dbReference>
<feature type="domain" description="SpaA-like prealbumin fold" evidence="3">
    <location>
        <begin position="1004"/>
        <end position="1089"/>
    </location>
</feature>
<evidence type="ECO:0000313" key="5">
    <source>
        <dbReference type="Proteomes" id="UP000650485"/>
    </source>
</evidence>
<dbReference type="InterPro" id="IPR041033">
    <property type="entry name" value="SpaA_PFL_dom_1"/>
</dbReference>
<comment type="caution">
    <text evidence="4">The sequence shown here is derived from an EMBL/GenBank/DDBJ whole genome shotgun (WGS) entry which is preliminary data.</text>
</comment>
<keyword evidence="1" id="KW-1133">Transmembrane helix</keyword>
<dbReference type="InterPro" id="IPR013783">
    <property type="entry name" value="Ig-like_fold"/>
</dbReference>
<dbReference type="EMBL" id="JACSZT010000007">
    <property type="protein sequence ID" value="MBC6498958.1"/>
    <property type="molecule type" value="Genomic_DNA"/>
</dbReference>
<feature type="domain" description="SpaA-like prealbumin fold" evidence="3">
    <location>
        <begin position="855"/>
        <end position="944"/>
    </location>
</feature>
<feature type="signal peptide" evidence="2">
    <location>
        <begin position="1"/>
        <end position="33"/>
    </location>
</feature>
<feature type="transmembrane region" description="Helical" evidence="1">
    <location>
        <begin position="1162"/>
        <end position="1183"/>
    </location>
</feature>
<proteinExistence type="predicted"/>
<feature type="chain" id="PRO_5039542147" evidence="2">
    <location>
        <begin position="34"/>
        <end position="1189"/>
    </location>
</feature>
<organism evidence="4 5">
    <name type="scientific">Weissella confusa</name>
    <name type="common">Lactobacillus confusus</name>
    <dbReference type="NCBI Taxonomy" id="1583"/>
    <lineage>
        <taxon>Bacteria</taxon>
        <taxon>Bacillati</taxon>
        <taxon>Bacillota</taxon>
        <taxon>Bacilli</taxon>
        <taxon>Lactobacillales</taxon>
        <taxon>Lactobacillaceae</taxon>
        <taxon>Weissella</taxon>
    </lineage>
</organism>
<keyword evidence="1" id="KW-0472">Membrane</keyword>
<evidence type="ECO:0000313" key="4">
    <source>
        <dbReference type="EMBL" id="MBC6498958.1"/>
    </source>
</evidence>
<dbReference type="Gene3D" id="2.60.40.10">
    <property type="entry name" value="Immunoglobulins"/>
    <property type="match status" value="2"/>
</dbReference>
<gene>
    <name evidence="4" type="ORF">H7R52_09770</name>
</gene>
<accession>A0A923NHP6</accession>
<evidence type="ECO:0000256" key="1">
    <source>
        <dbReference type="SAM" id="Phobius"/>
    </source>
</evidence>
<protein>
    <submittedName>
        <fullName evidence="4">Prealbumin-like fold domain-containing protein</fullName>
    </submittedName>
</protein>
<name>A0A923NHP6_WEICO</name>